<dbReference type="HOGENOM" id="CLU_196789_0_0_3"/>
<reference evidence="1 2" key="1">
    <citation type="journal article" date="2007" name="PLoS Genet.">
        <title>Patterns and implications of gene gain and loss in the evolution of Prochlorococcus.</title>
        <authorList>
            <person name="Kettler G.C."/>
            <person name="Martiny A.C."/>
            <person name="Huang K."/>
            <person name="Zucker J."/>
            <person name="Coleman M.L."/>
            <person name="Rodrigue S."/>
            <person name="Chen F."/>
            <person name="Lapidus A."/>
            <person name="Ferriera S."/>
            <person name="Johnson J."/>
            <person name="Steglich C."/>
            <person name="Church G.M."/>
            <person name="Richardson P."/>
            <person name="Chisholm S.W."/>
        </authorList>
    </citation>
    <scope>NUCLEOTIDE SEQUENCE [LARGE SCALE GENOMIC DNA]</scope>
    <source>
        <strain evidence="1 2">AS9601</strain>
    </source>
</reference>
<dbReference type="STRING" id="146891.A9601_03791"/>
<dbReference type="Proteomes" id="UP000002590">
    <property type="component" value="Chromosome"/>
</dbReference>
<gene>
    <name evidence="1" type="ordered locus">A9601_03791</name>
</gene>
<dbReference type="AlphaFoldDB" id="A2BPF6"/>
<evidence type="ECO:0000313" key="1">
    <source>
        <dbReference type="EMBL" id="ABM69667.1"/>
    </source>
</evidence>
<proteinExistence type="predicted"/>
<name>A2BPF6_PROMS</name>
<dbReference type="eggNOG" id="ENOG50321YB">
    <property type="taxonomic scope" value="Bacteria"/>
</dbReference>
<organism evidence="1 2">
    <name type="scientific">Prochlorococcus marinus (strain AS9601)</name>
    <dbReference type="NCBI Taxonomy" id="146891"/>
    <lineage>
        <taxon>Bacteria</taxon>
        <taxon>Bacillati</taxon>
        <taxon>Cyanobacteriota</taxon>
        <taxon>Cyanophyceae</taxon>
        <taxon>Synechococcales</taxon>
        <taxon>Prochlorococcaceae</taxon>
        <taxon>Prochlorococcus</taxon>
    </lineage>
</organism>
<accession>A2BPF6</accession>
<evidence type="ECO:0000313" key="2">
    <source>
        <dbReference type="Proteomes" id="UP000002590"/>
    </source>
</evidence>
<protein>
    <submittedName>
        <fullName evidence="1">Influenza non-structural protein (NS2)-like</fullName>
    </submittedName>
</protein>
<dbReference type="EMBL" id="CP000551">
    <property type="protein sequence ID" value="ABM69667.1"/>
    <property type="molecule type" value="Genomic_DNA"/>
</dbReference>
<sequence length="79" mass="9272">MKYLFFVFYLFFPIYPAEGVTTKMFKVLDTCARYRLGEINANEAIEKLKLKLTNSSTNQPNDLVKKYCSVFTPNEKIEF</sequence>
<dbReference type="KEGG" id="pmb:A9601_03791"/>